<proteinExistence type="predicted"/>
<comment type="caution">
    <text evidence="2">The sequence shown here is derived from an EMBL/GenBank/DDBJ whole genome shotgun (WGS) entry which is preliminary data.</text>
</comment>
<keyword evidence="3" id="KW-1185">Reference proteome</keyword>
<evidence type="ECO:0000313" key="3">
    <source>
        <dbReference type="Proteomes" id="UP000533598"/>
    </source>
</evidence>
<accession>A0A7W7C8I7</accession>
<sequence>MRSEFLLPPNAFARFRHSDDGTITVEYAILISTCAAIAGVLLAFVTGGWLSEWIADMFRDSLEVKR</sequence>
<keyword evidence="1" id="KW-0472">Membrane</keyword>
<dbReference type="EMBL" id="JACHMH010000001">
    <property type="protein sequence ID" value="MBB4675258.1"/>
    <property type="molecule type" value="Genomic_DNA"/>
</dbReference>
<keyword evidence="1" id="KW-1133">Transmembrane helix</keyword>
<dbReference type="Proteomes" id="UP000533598">
    <property type="component" value="Unassembled WGS sequence"/>
</dbReference>
<name>A0A7W7C8I7_9PSEU</name>
<organism evidence="2 3">
    <name type="scientific">Crossiella cryophila</name>
    <dbReference type="NCBI Taxonomy" id="43355"/>
    <lineage>
        <taxon>Bacteria</taxon>
        <taxon>Bacillati</taxon>
        <taxon>Actinomycetota</taxon>
        <taxon>Actinomycetes</taxon>
        <taxon>Pseudonocardiales</taxon>
        <taxon>Pseudonocardiaceae</taxon>
        <taxon>Crossiella</taxon>
    </lineage>
</organism>
<dbReference type="AlphaFoldDB" id="A0A7W7C8I7"/>
<dbReference type="Pfam" id="PF14029">
    <property type="entry name" value="DUF4244"/>
    <property type="match status" value="1"/>
</dbReference>
<evidence type="ECO:0000256" key="1">
    <source>
        <dbReference type="SAM" id="Phobius"/>
    </source>
</evidence>
<gene>
    <name evidence="2" type="ORF">HNR67_001376</name>
</gene>
<reference evidence="2 3" key="1">
    <citation type="submission" date="2020-08" db="EMBL/GenBank/DDBJ databases">
        <title>Sequencing the genomes of 1000 actinobacteria strains.</title>
        <authorList>
            <person name="Klenk H.-P."/>
        </authorList>
    </citation>
    <scope>NUCLEOTIDE SEQUENCE [LARGE SCALE GENOMIC DNA]</scope>
    <source>
        <strain evidence="2 3">DSM 44230</strain>
    </source>
</reference>
<keyword evidence="1" id="KW-0812">Transmembrane</keyword>
<evidence type="ECO:0000313" key="2">
    <source>
        <dbReference type="EMBL" id="MBB4675258.1"/>
    </source>
</evidence>
<feature type="transmembrane region" description="Helical" evidence="1">
    <location>
        <begin position="27"/>
        <end position="50"/>
    </location>
</feature>
<protein>
    <submittedName>
        <fullName evidence="2">Flp pilus assembly pilin Flp</fullName>
    </submittedName>
</protein>
<dbReference type="InterPro" id="IPR025338">
    <property type="entry name" value="DUF4244"/>
</dbReference>
<dbReference type="RefSeq" id="WP_185001257.1">
    <property type="nucleotide sequence ID" value="NZ_BAAAUI010000006.1"/>
</dbReference>